<keyword evidence="1" id="KW-0732">Signal</keyword>
<sequence>MFKPLILVLALAVLSSCQSAGDGPSAGSSQISLTDAAAGMIAADLAGGLADQLGPASATAIEMEPDGSSFSVALEEALRQRGFVLVTEKTSGGSLTPRRLTYSIGEIDGQVLVRLSTSSMVLARAYTRTAAAAAPASPLSVLLIN</sequence>
<accession>A0ABN7JKU8</accession>
<protein>
    <submittedName>
        <fullName evidence="2">Conjugal transfer protein TrbH</fullName>
    </submittedName>
</protein>
<feature type="signal peptide" evidence="1">
    <location>
        <begin position="1"/>
        <end position="20"/>
    </location>
</feature>
<dbReference type="EMBL" id="CABFWF030000011">
    <property type="protein sequence ID" value="CAD7036198.1"/>
    <property type="molecule type" value="Genomic_DNA"/>
</dbReference>
<evidence type="ECO:0000256" key="1">
    <source>
        <dbReference type="SAM" id="SignalP"/>
    </source>
</evidence>
<organism evidence="2 3">
    <name type="scientific">Pseudorhizobium endolithicum</name>
    <dbReference type="NCBI Taxonomy" id="1191678"/>
    <lineage>
        <taxon>Bacteria</taxon>
        <taxon>Pseudomonadati</taxon>
        <taxon>Pseudomonadota</taxon>
        <taxon>Alphaproteobacteria</taxon>
        <taxon>Hyphomicrobiales</taxon>
        <taxon>Rhizobiaceae</taxon>
        <taxon>Rhizobium/Agrobacterium group</taxon>
        <taxon>Pseudorhizobium</taxon>
    </lineage>
</organism>
<comment type="caution">
    <text evidence="2">The sequence shown here is derived from an EMBL/GenBank/DDBJ whole genome shotgun (WGS) entry which is preliminary data.</text>
</comment>
<dbReference type="Proteomes" id="UP000606921">
    <property type="component" value="Unassembled WGS sequence"/>
</dbReference>
<keyword evidence="3" id="KW-1185">Reference proteome</keyword>
<evidence type="ECO:0000313" key="3">
    <source>
        <dbReference type="Proteomes" id="UP000606921"/>
    </source>
</evidence>
<reference evidence="2 3" key="1">
    <citation type="submission" date="2020-11" db="EMBL/GenBank/DDBJ databases">
        <authorList>
            <person name="Lassalle F."/>
        </authorList>
    </citation>
    <scope>NUCLEOTIDE SEQUENCE [LARGE SCALE GENOMIC DNA]</scope>
    <source>
        <strain evidence="2 3">JC140</strain>
    </source>
</reference>
<dbReference type="PROSITE" id="PS51257">
    <property type="entry name" value="PROKAR_LIPOPROTEIN"/>
    <property type="match status" value="1"/>
</dbReference>
<feature type="chain" id="PRO_5047081319" evidence="1">
    <location>
        <begin position="21"/>
        <end position="145"/>
    </location>
</feature>
<name>A0ABN7JKU8_9HYPH</name>
<proteinExistence type="predicted"/>
<gene>
    <name evidence="2" type="ORF">REJC140_03505</name>
</gene>
<dbReference type="RefSeq" id="WP_142592517.1">
    <property type="nucleotide sequence ID" value="NZ_CABFWF030000011.1"/>
</dbReference>
<evidence type="ECO:0000313" key="2">
    <source>
        <dbReference type="EMBL" id="CAD7036198.1"/>
    </source>
</evidence>